<evidence type="ECO:0000313" key="2">
    <source>
        <dbReference type="EMBL" id="MFC7332594.1"/>
    </source>
</evidence>
<dbReference type="SUPFAM" id="SSF81301">
    <property type="entry name" value="Nucleotidyltransferase"/>
    <property type="match status" value="1"/>
</dbReference>
<dbReference type="EMBL" id="JBHTCM010000006">
    <property type="protein sequence ID" value="MFC7332594.1"/>
    <property type="molecule type" value="Genomic_DNA"/>
</dbReference>
<accession>A0ABW2KRH0</accession>
<dbReference type="InterPro" id="IPR043519">
    <property type="entry name" value="NT_sf"/>
</dbReference>
<name>A0ABW2KRH0_9PROT</name>
<evidence type="ECO:0000313" key="3">
    <source>
        <dbReference type="Proteomes" id="UP001596456"/>
    </source>
</evidence>
<evidence type="ECO:0000259" key="1">
    <source>
        <dbReference type="Pfam" id="PF18765"/>
    </source>
</evidence>
<organism evidence="2 3">
    <name type="scientific">Rhodocista pekingensis</name>
    <dbReference type="NCBI Taxonomy" id="201185"/>
    <lineage>
        <taxon>Bacteria</taxon>
        <taxon>Pseudomonadati</taxon>
        <taxon>Pseudomonadota</taxon>
        <taxon>Alphaproteobacteria</taxon>
        <taxon>Rhodospirillales</taxon>
        <taxon>Azospirillaceae</taxon>
        <taxon>Rhodocista</taxon>
    </lineage>
</organism>
<dbReference type="InterPro" id="IPR041633">
    <property type="entry name" value="Polbeta"/>
</dbReference>
<dbReference type="Pfam" id="PF18765">
    <property type="entry name" value="Polbeta"/>
    <property type="match status" value="1"/>
</dbReference>
<gene>
    <name evidence="2" type="ORF">ACFQPS_05415</name>
</gene>
<sequence>MSVTPAPATGKTLSDVLPPERVADLMAFRRAAEAALPGRVAGVVLFGSRARGDADADSDYDVAVFIRGLDRPWDVIDVLSDLTYDKMLEGIDIRPVPLRDPPDPGGRRELLANIARDGVPVP</sequence>
<dbReference type="RefSeq" id="WP_377357097.1">
    <property type="nucleotide sequence ID" value="NZ_JBHTCM010000006.1"/>
</dbReference>
<reference evidence="3" key="1">
    <citation type="journal article" date="2019" name="Int. J. Syst. Evol. Microbiol.">
        <title>The Global Catalogue of Microorganisms (GCM) 10K type strain sequencing project: providing services to taxonomists for standard genome sequencing and annotation.</title>
        <authorList>
            <consortium name="The Broad Institute Genomics Platform"/>
            <consortium name="The Broad Institute Genome Sequencing Center for Infectious Disease"/>
            <person name="Wu L."/>
            <person name="Ma J."/>
        </authorList>
    </citation>
    <scope>NUCLEOTIDE SEQUENCE [LARGE SCALE GENOMIC DNA]</scope>
    <source>
        <strain evidence="3">CGMCC 1.16275</strain>
    </source>
</reference>
<comment type="caution">
    <text evidence="2">The sequence shown here is derived from an EMBL/GenBank/DDBJ whole genome shotgun (WGS) entry which is preliminary data.</text>
</comment>
<dbReference type="CDD" id="cd05403">
    <property type="entry name" value="NT_KNTase_like"/>
    <property type="match status" value="1"/>
</dbReference>
<proteinExistence type="predicted"/>
<keyword evidence="3" id="KW-1185">Reference proteome</keyword>
<dbReference type="Proteomes" id="UP001596456">
    <property type="component" value="Unassembled WGS sequence"/>
</dbReference>
<dbReference type="Gene3D" id="3.30.460.10">
    <property type="entry name" value="Beta Polymerase, domain 2"/>
    <property type="match status" value="1"/>
</dbReference>
<feature type="domain" description="Polymerase beta nucleotidyltransferase" evidence="1">
    <location>
        <begin position="40"/>
        <end position="94"/>
    </location>
</feature>
<protein>
    <submittedName>
        <fullName evidence="2">Nucleotidyltransferase domain-containing protein</fullName>
    </submittedName>
</protein>